<dbReference type="Gene3D" id="3.40.140.10">
    <property type="entry name" value="Cytidine Deaminase, domain 2"/>
    <property type="match status" value="1"/>
</dbReference>
<organism evidence="19 20">
    <name type="scientific">Aerophobetes bacterium</name>
    <dbReference type="NCBI Taxonomy" id="2030807"/>
    <lineage>
        <taxon>Bacteria</taxon>
        <taxon>Candidatus Aerophobota</taxon>
    </lineage>
</organism>
<feature type="binding site" evidence="15">
    <location>
        <position position="178"/>
    </location>
    <ligand>
        <name>substrate</name>
    </ligand>
</feature>
<feature type="binding site" evidence="16">
    <location>
        <position position="78"/>
    </location>
    <ligand>
        <name>Zn(2+)</name>
        <dbReference type="ChEBI" id="CHEBI:29105"/>
        <note>catalytic</note>
    </ligand>
</feature>
<dbReference type="InterPro" id="IPR024072">
    <property type="entry name" value="DHFR-like_dom_sf"/>
</dbReference>
<evidence type="ECO:0000256" key="8">
    <source>
        <dbReference type="ARBA" id="ARBA00022801"/>
    </source>
</evidence>
<dbReference type="GO" id="GO:0008835">
    <property type="term" value="F:diaminohydroxyphosphoribosylaminopyrimidine deaminase activity"/>
    <property type="evidence" value="ECO:0007669"/>
    <property type="project" value="UniProtKB-EC"/>
</dbReference>
<feature type="binding site" evidence="15">
    <location>
        <position position="215"/>
    </location>
    <ligand>
        <name>NADP(+)</name>
        <dbReference type="ChEBI" id="CHEBI:58349"/>
    </ligand>
</feature>
<dbReference type="EC" id="3.5.4.26" evidence="13"/>
<dbReference type="GO" id="GO:0009231">
    <property type="term" value="P:riboflavin biosynthetic process"/>
    <property type="evidence" value="ECO:0007669"/>
    <property type="project" value="UniProtKB-UniPathway"/>
</dbReference>
<dbReference type="FunFam" id="3.40.140.10:FF:000025">
    <property type="entry name" value="Riboflavin biosynthesis protein RibD"/>
    <property type="match status" value="1"/>
</dbReference>
<evidence type="ECO:0000256" key="7">
    <source>
        <dbReference type="ARBA" id="ARBA00022723"/>
    </source>
</evidence>
<evidence type="ECO:0000256" key="5">
    <source>
        <dbReference type="ARBA" id="ARBA00007417"/>
    </source>
</evidence>
<dbReference type="PANTHER" id="PTHR38011:SF7">
    <property type="entry name" value="2,5-DIAMINO-6-RIBOSYLAMINO-4(3H)-PYRIMIDINONE 5'-PHOSPHATE REDUCTASE"/>
    <property type="match status" value="1"/>
</dbReference>
<evidence type="ECO:0000313" key="20">
    <source>
        <dbReference type="Proteomes" id="UP000267654"/>
    </source>
</evidence>
<dbReference type="PIRSF" id="PIRSF006769">
    <property type="entry name" value="RibD"/>
    <property type="match status" value="1"/>
</dbReference>
<comment type="pathway">
    <text evidence="3 13">Cofactor biosynthesis; riboflavin biosynthesis; 5-amino-6-(D-ribitylamino)uracil from GTP: step 3/4.</text>
</comment>
<protein>
    <recommendedName>
        <fullName evidence="13">Riboflavin biosynthesis protein RibD</fullName>
    </recommendedName>
    <domain>
        <recommendedName>
            <fullName evidence="13">Diaminohydroxyphosphoribosylaminopyrimidine deaminase</fullName>
            <shortName evidence="13">DRAP deaminase</shortName>
            <ecNumber evidence="13">3.5.4.26</ecNumber>
        </recommendedName>
        <alternativeName>
            <fullName evidence="13">Riboflavin-specific deaminase</fullName>
        </alternativeName>
    </domain>
    <domain>
        <recommendedName>
            <fullName evidence="13">5-amino-6-(5-phosphoribosylamino)uracil reductase</fullName>
            <ecNumber evidence="13">1.1.1.193</ecNumber>
        </recommendedName>
        <alternativeName>
            <fullName evidence="13">HTP reductase</fullName>
        </alternativeName>
    </domain>
</protein>
<keyword evidence="8 13" id="KW-0378">Hydrolase</keyword>
<feature type="binding site" evidence="15">
    <location>
        <position position="194"/>
    </location>
    <ligand>
        <name>NADP(+)</name>
        <dbReference type="ChEBI" id="CHEBI:58349"/>
    </ligand>
</feature>
<evidence type="ECO:0000256" key="6">
    <source>
        <dbReference type="ARBA" id="ARBA00022619"/>
    </source>
</evidence>
<proteinExistence type="inferred from homology"/>
<keyword evidence="12" id="KW-0511">Multifunctional enzyme</keyword>
<accession>A0A662DL71</accession>
<comment type="pathway">
    <text evidence="2 13">Cofactor biosynthesis; riboflavin biosynthesis; 5-amino-6-(D-ribitylamino)uracil from GTP: step 2/4.</text>
</comment>
<comment type="catalytic activity">
    <reaction evidence="13">
        <text>2,5-diamino-6-hydroxy-4-(5-phosphoribosylamino)-pyrimidine + H2O + H(+) = 5-amino-6-(5-phospho-D-ribosylamino)uracil + NH4(+)</text>
        <dbReference type="Rhea" id="RHEA:21868"/>
        <dbReference type="ChEBI" id="CHEBI:15377"/>
        <dbReference type="ChEBI" id="CHEBI:15378"/>
        <dbReference type="ChEBI" id="CHEBI:28938"/>
        <dbReference type="ChEBI" id="CHEBI:58453"/>
        <dbReference type="ChEBI" id="CHEBI:58614"/>
        <dbReference type="EC" id="3.5.4.26"/>
    </reaction>
</comment>
<feature type="binding site" evidence="15">
    <location>
        <position position="288"/>
    </location>
    <ligand>
        <name>substrate</name>
    </ligand>
</feature>
<dbReference type="InterPro" id="IPR002734">
    <property type="entry name" value="RibDG_C"/>
</dbReference>
<dbReference type="EC" id="1.1.1.193" evidence="13"/>
<evidence type="ECO:0000256" key="11">
    <source>
        <dbReference type="ARBA" id="ARBA00023002"/>
    </source>
</evidence>
<evidence type="ECO:0000256" key="10">
    <source>
        <dbReference type="ARBA" id="ARBA00022857"/>
    </source>
</evidence>
<evidence type="ECO:0000256" key="3">
    <source>
        <dbReference type="ARBA" id="ARBA00004910"/>
    </source>
</evidence>
<feature type="binding site" evidence="15">
    <location>
        <position position="162"/>
    </location>
    <ligand>
        <name>substrate</name>
    </ligand>
</feature>
<keyword evidence="11 13" id="KW-0560">Oxidoreductase</keyword>
<dbReference type="InterPro" id="IPR016193">
    <property type="entry name" value="Cytidine_deaminase-like"/>
</dbReference>
<comment type="catalytic activity">
    <reaction evidence="13">
        <text>5-amino-6-(5-phospho-D-ribitylamino)uracil + NADP(+) = 5-amino-6-(5-phospho-D-ribosylamino)uracil + NADPH + H(+)</text>
        <dbReference type="Rhea" id="RHEA:17845"/>
        <dbReference type="ChEBI" id="CHEBI:15378"/>
        <dbReference type="ChEBI" id="CHEBI:57783"/>
        <dbReference type="ChEBI" id="CHEBI:58349"/>
        <dbReference type="ChEBI" id="CHEBI:58421"/>
        <dbReference type="ChEBI" id="CHEBI:58453"/>
        <dbReference type="EC" id="1.1.1.193"/>
    </reaction>
</comment>
<keyword evidence="7 13" id="KW-0479">Metal-binding</keyword>
<evidence type="ECO:0000313" key="19">
    <source>
        <dbReference type="EMBL" id="RLE14869.1"/>
    </source>
</evidence>
<dbReference type="Proteomes" id="UP000267654">
    <property type="component" value="Unassembled WGS sequence"/>
</dbReference>
<evidence type="ECO:0000256" key="12">
    <source>
        <dbReference type="ARBA" id="ARBA00023268"/>
    </source>
</evidence>
<evidence type="ECO:0000256" key="14">
    <source>
        <dbReference type="PIRSR" id="PIRSR006769-1"/>
    </source>
</evidence>
<evidence type="ECO:0000259" key="17">
    <source>
        <dbReference type="PROSITE" id="PS51747"/>
    </source>
</evidence>
<dbReference type="InterPro" id="IPR002125">
    <property type="entry name" value="CMP_dCMP_dom"/>
</dbReference>
<evidence type="ECO:0000256" key="15">
    <source>
        <dbReference type="PIRSR" id="PIRSR006769-2"/>
    </source>
</evidence>
<dbReference type="Pfam" id="PF00383">
    <property type="entry name" value="dCMP_cyt_deam_1"/>
    <property type="match status" value="1"/>
</dbReference>
<feature type="binding site" evidence="16">
    <location>
        <position position="44"/>
    </location>
    <ligand>
        <name>Zn(2+)</name>
        <dbReference type="ChEBI" id="CHEBI:29105"/>
        <note>catalytic</note>
    </ligand>
</feature>
<feature type="domain" description="CMP/dCMP-type deaminase" evidence="17">
    <location>
        <begin position="1"/>
        <end position="107"/>
    </location>
</feature>
<keyword evidence="10 13" id="KW-0521">NADP</keyword>
<evidence type="ECO:0000256" key="16">
    <source>
        <dbReference type="PIRSR" id="PIRSR006769-3"/>
    </source>
</evidence>
<dbReference type="UniPathway" id="UPA00275">
    <property type="reaction ID" value="UER00401"/>
</dbReference>
<dbReference type="Gene3D" id="3.40.430.10">
    <property type="entry name" value="Dihydrofolate Reductase, subunit A"/>
    <property type="match status" value="1"/>
</dbReference>
<evidence type="ECO:0000256" key="1">
    <source>
        <dbReference type="ARBA" id="ARBA00002151"/>
    </source>
</evidence>
<dbReference type="PANTHER" id="PTHR38011">
    <property type="entry name" value="DIHYDROFOLATE REDUCTASE FAMILY PROTEIN (AFU_ORTHOLOGUE AFUA_8G06820)"/>
    <property type="match status" value="1"/>
</dbReference>
<feature type="binding site" evidence="15">
    <location>
        <position position="198"/>
    </location>
    <ligand>
        <name>substrate</name>
    </ligand>
</feature>
<dbReference type="AlphaFoldDB" id="A0A662DL71"/>
<dbReference type="PROSITE" id="PS51747">
    <property type="entry name" value="CYT_DCMP_DEAMINASES_2"/>
    <property type="match status" value="1"/>
</dbReference>
<comment type="function">
    <text evidence="1 13">Converts 2,5-diamino-6-(ribosylamino)-4(3h)-pyrimidinone 5'-phosphate into 5-amino-6-(ribosylamino)-2,4(1h,3h)-pyrimidinedione 5'-phosphate.</text>
</comment>
<reference evidence="19 20" key="1">
    <citation type="submission" date="2018-06" db="EMBL/GenBank/DDBJ databases">
        <title>Extensive metabolic versatility and redundancy in microbially diverse, dynamic hydrothermal sediments.</title>
        <authorList>
            <person name="Dombrowski N."/>
            <person name="Teske A."/>
            <person name="Baker B.J."/>
        </authorList>
    </citation>
    <scope>NUCLEOTIDE SEQUENCE [LARGE SCALE GENOMIC DNA]</scope>
    <source>
        <strain evidence="19">B19_G9</strain>
    </source>
</reference>
<dbReference type="GO" id="GO:0008270">
    <property type="term" value="F:zinc ion binding"/>
    <property type="evidence" value="ECO:0007669"/>
    <property type="project" value="InterPro"/>
</dbReference>
<reference evidence="18" key="2">
    <citation type="journal article" date="2020" name="mSystems">
        <title>Genome- and Community-Level Interaction Insights into Carbon Utilization and Element Cycling Functions of Hydrothermarchaeota in Hydrothermal Sediment.</title>
        <authorList>
            <person name="Zhou Z."/>
            <person name="Liu Y."/>
            <person name="Xu W."/>
            <person name="Pan J."/>
            <person name="Luo Z.H."/>
            <person name="Li M."/>
        </authorList>
    </citation>
    <scope>NUCLEOTIDE SEQUENCE [LARGE SCALE GENOMIC DNA]</scope>
    <source>
        <strain evidence="18">HyVt-219</strain>
    </source>
</reference>
<evidence type="ECO:0000256" key="13">
    <source>
        <dbReference type="PIRNR" id="PIRNR006769"/>
    </source>
</evidence>
<evidence type="ECO:0000256" key="9">
    <source>
        <dbReference type="ARBA" id="ARBA00022833"/>
    </source>
</evidence>
<dbReference type="InterPro" id="IPR016192">
    <property type="entry name" value="APOBEC/CMP_deaminase_Zn-bd"/>
</dbReference>
<dbReference type="GO" id="GO:0008703">
    <property type="term" value="F:5-amino-6-(5-phosphoribosylamino)uracil reductase activity"/>
    <property type="evidence" value="ECO:0007669"/>
    <property type="project" value="UniProtKB-EC"/>
</dbReference>
<feature type="binding site" evidence="16">
    <location>
        <position position="69"/>
    </location>
    <ligand>
        <name>Zn(2+)</name>
        <dbReference type="ChEBI" id="CHEBI:29105"/>
        <note>catalytic</note>
    </ligand>
</feature>
<dbReference type="NCBIfam" id="TIGR00227">
    <property type="entry name" value="ribD_Cterm"/>
    <property type="match status" value="1"/>
</dbReference>
<dbReference type="InterPro" id="IPR004794">
    <property type="entry name" value="Eubact_RibD"/>
</dbReference>
<dbReference type="CDD" id="cd01284">
    <property type="entry name" value="Riboflavin_deaminase-reductase"/>
    <property type="match status" value="1"/>
</dbReference>
<comment type="cofactor">
    <cofactor evidence="13 16">
        <name>Zn(2+)</name>
        <dbReference type="ChEBI" id="CHEBI:29105"/>
    </cofactor>
    <text evidence="13 16">Binds 1 zinc ion.</text>
</comment>
<dbReference type="NCBIfam" id="TIGR00326">
    <property type="entry name" value="eubact_ribD"/>
    <property type="match status" value="1"/>
</dbReference>
<dbReference type="Pfam" id="PF01872">
    <property type="entry name" value="RibD_C"/>
    <property type="match status" value="1"/>
</dbReference>
<dbReference type="EMBL" id="DRBC01000176">
    <property type="protein sequence ID" value="HDN84703.1"/>
    <property type="molecule type" value="Genomic_DNA"/>
</dbReference>
<keyword evidence="9 13" id="KW-0862">Zinc</keyword>
<dbReference type="InterPro" id="IPR011549">
    <property type="entry name" value="RibD_C"/>
</dbReference>
<dbReference type="GO" id="GO:0050661">
    <property type="term" value="F:NADP binding"/>
    <property type="evidence" value="ECO:0007669"/>
    <property type="project" value="InterPro"/>
</dbReference>
<evidence type="ECO:0000256" key="4">
    <source>
        <dbReference type="ARBA" id="ARBA00005259"/>
    </source>
</evidence>
<comment type="similarity">
    <text evidence="5 13">In the C-terminal section; belongs to the HTP reductase family.</text>
</comment>
<gene>
    <name evidence="19" type="primary">ribD</name>
    <name evidence="19" type="ORF">DRI96_00815</name>
    <name evidence="18" type="ORF">ENG47_02965</name>
</gene>
<dbReference type="PROSITE" id="PS00903">
    <property type="entry name" value="CYT_DCMP_DEAMINASES_1"/>
    <property type="match status" value="1"/>
</dbReference>
<feature type="active site" description="Proton donor" evidence="14">
    <location>
        <position position="46"/>
    </location>
</feature>
<dbReference type="Proteomes" id="UP000885660">
    <property type="component" value="Unassembled WGS sequence"/>
</dbReference>
<feature type="binding site" evidence="15">
    <location>
        <position position="190"/>
    </location>
    <ligand>
        <name>NADP(+)</name>
        <dbReference type="ChEBI" id="CHEBI:58349"/>
    </ligand>
</feature>
<evidence type="ECO:0000256" key="2">
    <source>
        <dbReference type="ARBA" id="ARBA00004882"/>
    </source>
</evidence>
<dbReference type="SUPFAM" id="SSF53927">
    <property type="entry name" value="Cytidine deaminase-like"/>
    <property type="match status" value="1"/>
</dbReference>
<feature type="binding site" evidence="15">
    <location>
        <begin position="290"/>
        <end position="296"/>
    </location>
    <ligand>
        <name>NADP(+)</name>
        <dbReference type="ChEBI" id="CHEBI:58349"/>
    </ligand>
</feature>
<comment type="caution">
    <text evidence="19">The sequence shown here is derived from an EMBL/GenBank/DDBJ whole genome shotgun (WGS) entry which is preliminary data.</text>
</comment>
<dbReference type="InterPro" id="IPR050765">
    <property type="entry name" value="Riboflavin_Biosynth_HTPR"/>
</dbReference>
<evidence type="ECO:0000313" key="18">
    <source>
        <dbReference type="EMBL" id="HDN84703.1"/>
    </source>
</evidence>
<dbReference type="EMBL" id="QMQB01000019">
    <property type="protein sequence ID" value="RLE14869.1"/>
    <property type="molecule type" value="Genomic_DNA"/>
</dbReference>
<keyword evidence="6 13" id="KW-0686">Riboflavin biosynthesis</keyword>
<comment type="similarity">
    <text evidence="4 13">In the N-terminal section; belongs to the cytidine and deoxycytidylate deaminase family.</text>
</comment>
<dbReference type="SUPFAM" id="SSF53597">
    <property type="entry name" value="Dihydrofolate reductase-like"/>
    <property type="match status" value="1"/>
</dbReference>
<feature type="binding site" evidence="15">
    <location>
        <position position="164"/>
    </location>
    <ligand>
        <name>NADP(+)</name>
        <dbReference type="ChEBI" id="CHEBI:58349"/>
    </ligand>
</feature>
<feature type="binding site" evidence="15">
    <location>
        <position position="148"/>
    </location>
    <ligand>
        <name>NADP(+)</name>
        <dbReference type="ChEBI" id="CHEBI:58349"/>
    </ligand>
</feature>
<name>A0A662DL71_UNCAE</name>
<sequence length="356" mass="39118">MRMALSLAKKGEGKVSPNPMVGAVIVKNGKVVGKGYHHYFGGPHAEIEAIKDAGEKAKGATLFVNLEPCCHFGKTPPCTEAIIKAKIKKVVAATLDPNPLNNGKGMQILKKAGVEAKVGVCEEEAKKINEVFFKFIREKIPYVIVKAASSLDGKIATFEGESKWITGEKSRLAGKKLRDKMDAILVGINTVIKDDPELLPLSRKKRRFLRVILDSTLRIPLEARVLKNQISYPTLIFTTSGANQEKIEKLKDKGVRIKIVEEDKNGRVSLKKVLKELGEVDIASLLVEGGGEVIGSFIREKLVDKLFLFLSSRIIGGKMAPTWVEGEGFGSLSATPRVKVSRLRKIEEDIILEAYF</sequence>